<dbReference type="PROSITE" id="PS01071">
    <property type="entry name" value="GRPE"/>
    <property type="match status" value="1"/>
</dbReference>
<evidence type="ECO:0000256" key="4">
    <source>
        <dbReference type="RuleBase" id="RU000639"/>
    </source>
</evidence>
<proteinExistence type="inferred from homology"/>
<dbReference type="SUPFAM" id="SSF51064">
    <property type="entry name" value="Head domain of nucleotide exchange factor GrpE"/>
    <property type="match status" value="1"/>
</dbReference>
<dbReference type="EMBL" id="JAGSCS010000013">
    <property type="protein sequence ID" value="MBR0576641.1"/>
    <property type="molecule type" value="Genomic_DNA"/>
</dbReference>
<comment type="caution">
    <text evidence="8">The sequence shown here is derived from an EMBL/GenBank/DDBJ whole genome shotgun (WGS) entry which is preliminary data.</text>
</comment>
<dbReference type="InterPro" id="IPR013805">
    <property type="entry name" value="GrpE_CC"/>
</dbReference>
<evidence type="ECO:0000256" key="1">
    <source>
        <dbReference type="ARBA" id="ARBA00009054"/>
    </source>
</evidence>
<gene>
    <name evidence="3 8" type="primary">grpE</name>
    <name evidence="8" type="ORF">KCG48_09850</name>
</gene>
<keyword evidence="3 4" id="KW-0346">Stress response</keyword>
<keyword evidence="6" id="KW-0175">Coiled coil</keyword>
<feature type="coiled-coil region" evidence="6">
    <location>
        <begin position="54"/>
        <end position="102"/>
    </location>
</feature>
<evidence type="ECO:0000256" key="6">
    <source>
        <dbReference type="SAM" id="Coils"/>
    </source>
</evidence>
<comment type="subcellular location">
    <subcellularLocation>
        <location evidence="3">Cytoplasm</location>
    </subcellularLocation>
</comment>
<dbReference type="GO" id="GO:0006457">
    <property type="term" value="P:protein folding"/>
    <property type="evidence" value="ECO:0007669"/>
    <property type="project" value="InterPro"/>
</dbReference>
<evidence type="ECO:0000313" key="9">
    <source>
        <dbReference type="Proteomes" id="UP000675379"/>
    </source>
</evidence>
<dbReference type="Proteomes" id="UP000675379">
    <property type="component" value="Unassembled WGS sequence"/>
</dbReference>
<keyword evidence="3" id="KW-0963">Cytoplasm</keyword>
<dbReference type="NCBIfam" id="NF010757">
    <property type="entry name" value="PRK14160.1"/>
    <property type="match status" value="1"/>
</dbReference>
<dbReference type="InterPro" id="IPR009012">
    <property type="entry name" value="GrpE_head"/>
</dbReference>
<comment type="subunit">
    <text evidence="3">Homodimer.</text>
</comment>
<comment type="function">
    <text evidence="3 4">Participates actively in the response to hyperosmotic and heat shock by preventing the aggregation of stress-denatured proteins, in association with DnaK and GrpE. It is the nucleotide exchange factor for DnaK and may function as a thermosensor. Unfolded proteins bind initially to DnaJ; upon interaction with the DnaJ-bound protein, DnaK hydrolyzes its bound ATP, resulting in the formation of a stable complex. GrpE releases ADP from DnaK; ATP binding to DnaK triggers the release of the substrate protein, thus completing the reaction cycle. Several rounds of ATP-dependent interactions between DnaJ, DnaK and GrpE are required for fully efficient folding.</text>
</comment>
<feature type="region of interest" description="Disordered" evidence="7">
    <location>
        <begin position="1"/>
        <end position="50"/>
    </location>
</feature>
<dbReference type="SUPFAM" id="SSF58014">
    <property type="entry name" value="Coiled-coil domain of nucleotide exchange factor GrpE"/>
    <property type="match status" value="1"/>
</dbReference>
<comment type="similarity">
    <text evidence="1 3 5">Belongs to the GrpE family.</text>
</comment>
<feature type="compositionally biased region" description="Basic and acidic residues" evidence="7">
    <location>
        <begin position="1"/>
        <end position="17"/>
    </location>
</feature>
<dbReference type="HAMAP" id="MF_01151">
    <property type="entry name" value="GrpE"/>
    <property type="match status" value="1"/>
</dbReference>
<organism evidence="8 9">
    <name type="scientific">Proteiniclasticum sediminis</name>
    <dbReference type="NCBI Taxonomy" id="2804028"/>
    <lineage>
        <taxon>Bacteria</taxon>
        <taxon>Bacillati</taxon>
        <taxon>Bacillota</taxon>
        <taxon>Clostridia</taxon>
        <taxon>Eubacteriales</taxon>
        <taxon>Clostridiaceae</taxon>
        <taxon>Proteiniclasticum</taxon>
    </lineage>
</organism>
<dbReference type="GO" id="GO:0042803">
    <property type="term" value="F:protein homodimerization activity"/>
    <property type="evidence" value="ECO:0007669"/>
    <property type="project" value="InterPro"/>
</dbReference>
<evidence type="ECO:0000256" key="5">
    <source>
        <dbReference type="RuleBase" id="RU004478"/>
    </source>
</evidence>
<dbReference type="PANTHER" id="PTHR21237">
    <property type="entry name" value="GRPE PROTEIN"/>
    <property type="match status" value="1"/>
</dbReference>
<keyword evidence="2 3" id="KW-0143">Chaperone</keyword>
<dbReference type="GO" id="GO:0051087">
    <property type="term" value="F:protein-folding chaperone binding"/>
    <property type="evidence" value="ECO:0007669"/>
    <property type="project" value="InterPro"/>
</dbReference>
<dbReference type="Pfam" id="PF01025">
    <property type="entry name" value="GrpE"/>
    <property type="match status" value="1"/>
</dbReference>
<evidence type="ECO:0000313" key="8">
    <source>
        <dbReference type="EMBL" id="MBR0576641.1"/>
    </source>
</evidence>
<evidence type="ECO:0000256" key="2">
    <source>
        <dbReference type="ARBA" id="ARBA00023186"/>
    </source>
</evidence>
<dbReference type="GO" id="GO:0000774">
    <property type="term" value="F:adenyl-nucleotide exchange factor activity"/>
    <property type="evidence" value="ECO:0007669"/>
    <property type="project" value="InterPro"/>
</dbReference>
<dbReference type="InterPro" id="IPR000740">
    <property type="entry name" value="GrpE"/>
</dbReference>
<dbReference type="GO" id="GO:0051082">
    <property type="term" value="F:unfolded protein binding"/>
    <property type="evidence" value="ECO:0007669"/>
    <property type="project" value="TreeGrafter"/>
</dbReference>
<dbReference type="Gene3D" id="2.30.22.10">
    <property type="entry name" value="Head domain of nucleotide exchange factor GrpE"/>
    <property type="match status" value="1"/>
</dbReference>
<protein>
    <recommendedName>
        <fullName evidence="3 4">Protein GrpE</fullName>
    </recommendedName>
    <alternativeName>
        <fullName evidence="3">HSP-70 cofactor</fullName>
    </alternativeName>
</protein>
<sequence>MEMTEDKNKNLEEHLADEPMNPETETRENPEAPEENPQGTGEAEELKGEDVIEMKEMFKKKKELQDRLKKAENENAALKDRLQRLSAEYDNYRKRTQKEKEGLYADSINDVVKTILPIMDSLEASLQVEHADLPSMRKGVEMTLGIFQDALKKLKVEEVSTTIPFNPNFHDAVMHVDDPALGEKEIVQVFIKGYQREDKIIRYSVVKVAN</sequence>
<accession>A0A941HQP6</accession>
<dbReference type="AlphaFoldDB" id="A0A941HQP6"/>
<keyword evidence="9" id="KW-1185">Reference proteome</keyword>
<reference evidence="8" key="1">
    <citation type="submission" date="2021-04" db="EMBL/GenBank/DDBJ databases">
        <title>Proteiniclasticum sedimins sp. nov., an obligate anaerobic bacterium isolated from anaerobic sludge.</title>
        <authorList>
            <person name="Liu J."/>
        </authorList>
    </citation>
    <scope>NUCLEOTIDE SEQUENCE</scope>
    <source>
        <strain evidence="8">BAD-10</strain>
    </source>
</reference>
<dbReference type="PRINTS" id="PR00773">
    <property type="entry name" value="GRPEPROTEIN"/>
</dbReference>
<name>A0A941HQP6_9CLOT</name>
<dbReference type="PANTHER" id="PTHR21237:SF23">
    <property type="entry name" value="GRPE PROTEIN HOMOLOG, MITOCHONDRIAL"/>
    <property type="match status" value="1"/>
</dbReference>
<dbReference type="Gene3D" id="3.90.20.20">
    <property type="match status" value="1"/>
</dbReference>
<dbReference type="CDD" id="cd00446">
    <property type="entry name" value="GrpE"/>
    <property type="match status" value="1"/>
</dbReference>
<evidence type="ECO:0000256" key="3">
    <source>
        <dbReference type="HAMAP-Rule" id="MF_01151"/>
    </source>
</evidence>
<evidence type="ECO:0000256" key="7">
    <source>
        <dbReference type="SAM" id="MobiDB-lite"/>
    </source>
</evidence>
<dbReference type="GO" id="GO:0005737">
    <property type="term" value="C:cytoplasm"/>
    <property type="evidence" value="ECO:0007669"/>
    <property type="project" value="UniProtKB-SubCell"/>
</dbReference>